<feature type="chain" id="PRO_5038932227" description="Secreted protein" evidence="1">
    <location>
        <begin position="21"/>
        <end position="173"/>
    </location>
</feature>
<evidence type="ECO:0000313" key="3">
    <source>
        <dbReference type="Proteomes" id="UP001085076"/>
    </source>
</evidence>
<gene>
    <name evidence="2" type="ORF">J5N97_006355</name>
</gene>
<reference evidence="2" key="2">
    <citation type="journal article" date="2022" name="Hortic Res">
        <title>The genome of Dioscorea zingiberensis sheds light on the biosynthesis, origin and evolution of the medicinally important diosgenin saponins.</title>
        <authorList>
            <person name="Li Y."/>
            <person name="Tan C."/>
            <person name="Li Z."/>
            <person name="Guo J."/>
            <person name="Li S."/>
            <person name="Chen X."/>
            <person name="Wang C."/>
            <person name="Dai X."/>
            <person name="Yang H."/>
            <person name="Song W."/>
            <person name="Hou L."/>
            <person name="Xu J."/>
            <person name="Tong Z."/>
            <person name="Xu A."/>
            <person name="Yuan X."/>
            <person name="Wang W."/>
            <person name="Yang Q."/>
            <person name="Chen L."/>
            <person name="Sun Z."/>
            <person name="Wang K."/>
            <person name="Pan B."/>
            <person name="Chen J."/>
            <person name="Bao Y."/>
            <person name="Liu F."/>
            <person name="Qi X."/>
            <person name="Gang D.R."/>
            <person name="Wen J."/>
            <person name="Li J."/>
        </authorList>
    </citation>
    <scope>NUCLEOTIDE SEQUENCE</scope>
    <source>
        <strain evidence="2">Dzin_1.0</strain>
    </source>
</reference>
<comment type="caution">
    <text evidence="2">The sequence shown here is derived from an EMBL/GenBank/DDBJ whole genome shotgun (WGS) entry which is preliminary data.</text>
</comment>
<evidence type="ECO:0000313" key="2">
    <source>
        <dbReference type="EMBL" id="KAJ0987999.1"/>
    </source>
</evidence>
<dbReference type="AlphaFoldDB" id="A0A9D5DBA5"/>
<name>A0A9D5DBA5_9LILI</name>
<sequence length="173" mass="17831">MIGILNSFIVALLRGQQTSALTSVLGVSGTGDLGYCCRTSPLTLHRCISSVVTNLLSCESRPVLGPEPISFGMAIRYRDVSVSSTEKLRAWQRSESAAVLATGMFSSSIGDGLVQRRHRHRACSAAAARHLAFSAAVSASTSGLFGSGGSASSFFSGGGSASTARGSQEGWAP</sequence>
<evidence type="ECO:0000256" key="1">
    <source>
        <dbReference type="SAM" id="SignalP"/>
    </source>
</evidence>
<proteinExistence type="predicted"/>
<organism evidence="2 3">
    <name type="scientific">Dioscorea zingiberensis</name>
    <dbReference type="NCBI Taxonomy" id="325984"/>
    <lineage>
        <taxon>Eukaryota</taxon>
        <taxon>Viridiplantae</taxon>
        <taxon>Streptophyta</taxon>
        <taxon>Embryophyta</taxon>
        <taxon>Tracheophyta</taxon>
        <taxon>Spermatophyta</taxon>
        <taxon>Magnoliopsida</taxon>
        <taxon>Liliopsida</taxon>
        <taxon>Dioscoreales</taxon>
        <taxon>Dioscoreaceae</taxon>
        <taxon>Dioscorea</taxon>
    </lineage>
</organism>
<accession>A0A9D5DBA5</accession>
<keyword evidence="1" id="KW-0732">Signal</keyword>
<protein>
    <recommendedName>
        <fullName evidence="4">Secreted protein</fullName>
    </recommendedName>
</protein>
<evidence type="ECO:0008006" key="4">
    <source>
        <dbReference type="Google" id="ProtNLM"/>
    </source>
</evidence>
<dbReference type="EMBL" id="JAGGNH010000001">
    <property type="protein sequence ID" value="KAJ0987999.1"/>
    <property type="molecule type" value="Genomic_DNA"/>
</dbReference>
<dbReference type="Proteomes" id="UP001085076">
    <property type="component" value="Miscellaneous, Linkage group lg01"/>
</dbReference>
<keyword evidence="3" id="KW-1185">Reference proteome</keyword>
<reference evidence="2" key="1">
    <citation type="submission" date="2021-03" db="EMBL/GenBank/DDBJ databases">
        <authorList>
            <person name="Li Z."/>
            <person name="Yang C."/>
        </authorList>
    </citation>
    <scope>NUCLEOTIDE SEQUENCE</scope>
    <source>
        <strain evidence="2">Dzin_1.0</strain>
        <tissue evidence="2">Leaf</tissue>
    </source>
</reference>
<feature type="signal peptide" evidence="1">
    <location>
        <begin position="1"/>
        <end position="20"/>
    </location>
</feature>